<dbReference type="AlphaFoldDB" id="A0A7J8P8Z5"/>
<comment type="caution">
    <text evidence="1">The sequence shown here is derived from an EMBL/GenBank/DDBJ whole genome shotgun (WGS) entry which is preliminary data.</text>
</comment>
<name>A0A7J8P8Z5_GOSRA</name>
<feature type="non-terminal residue" evidence="1">
    <location>
        <position position="28"/>
    </location>
</feature>
<protein>
    <submittedName>
        <fullName evidence="1">Uncharacterized protein</fullName>
    </submittedName>
</protein>
<gene>
    <name evidence="1" type="ORF">Gorai_016152</name>
</gene>
<evidence type="ECO:0000313" key="2">
    <source>
        <dbReference type="Proteomes" id="UP000593578"/>
    </source>
</evidence>
<reference evidence="1 2" key="1">
    <citation type="journal article" date="2019" name="Genome Biol. Evol.">
        <title>Insights into the evolution of the New World diploid cottons (Gossypium, subgenus Houzingenia) based on genome sequencing.</title>
        <authorList>
            <person name="Grover C.E."/>
            <person name="Arick M.A. 2nd"/>
            <person name="Thrash A."/>
            <person name="Conover J.L."/>
            <person name="Sanders W.S."/>
            <person name="Peterson D.G."/>
            <person name="Frelichowski J.E."/>
            <person name="Scheffler J.A."/>
            <person name="Scheffler B.E."/>
            <person name="Wendel J.F."/>
        </authorList>
    </citation>
    <scope>NUCLEOTIDE SEQUENCE [LARGE SCALE GENOMIC DNA]</scope>
    <source>
        <strain evidence="1">8</strain>
        <tissue evidence="1">Leaf</tissue>
    </source>
</reference>
<dbReference type="EMBL" id="JABEZZ010000005">
    <property type="protein sequence ID" value="MBA0585372.1"/>
    <property type="molecule type" value="Genomic_DNA"/>
</dbReference>
<proteinExistence type="predicted"/>
<accession>A0A7J8P8Z5</accession>
<organism evidence="1 2">
    <name type="scientific">Gossypium raimondii</name>
    <name type="common">Peruvian cotton</name>
    <name type="synonym">Gossypium klotzschianum subsp. raimondii</name>
    <dbReference type="NCBI Taxonomy" id="29730"/>
    <lineage>
        <taxon>Eukaryota</taxon>
        <taxon>Viridiplantae</taxon>
        <taxon>Streptophyta</taxon>
        <taxon>Embryophyta</taxon>
        <taxon>Tracheophyta</taxon>
        <taxon>Spermatophyta</taxon>
        <taxon>Magnoliopsida</taxon>
        <taxon>eudicotyledons</taxon>
        <taxon>Gunneridae</taxon>
        <taxon>Pentapetalae</taxon>
        <taxon>rosids</taxon>
        <taxon>malvids</taxon>
        <taxon>Malvales</taxon>
        <taxon>Malvaceae</taxon>
        <taxon>Malvoideae</taxon>
        <taxon>Gossypium</taxon>
    </lineage>
</organism>
<evidence type="ECO:0000313" key="1">
    <source>
        <dbReference type="EMBL" id="MBA0585372.1"/>
    </source>
</evidence>
<dbReference type="Proteomes" id="UP000593578">
    <property type="component" value="Unassembled WGS sequence"/>
</dbReference>
<sequence>MISKQRWVQRTLLLQFLLRMIPSHPMNP</sequence>